<feature type="transmembrane region" description="Helical" evidence="1">
    <location>
        <begin position="144"/>
        <end position="170"/>
    </location>
</feature>
<dbReference type="OrthoDB" id="3539663at2"/>
<dbReference type="EMBL" id="VIVR01000001">
    <property type="protein sequence ID" value="TWE17868.1"/>
    <property type="molecule type" value="Genomic_DNA"/>
</dbReference>
<keyword evidence="1" id="KW-0812">Transmembrane</keyword>
<comment type="caution">
    <text evidence="2">The sequence shown here is derived from an EMBL/GenBank/DDBJ whole genome shotgun (WGS) entry which is preliminary data.</text>
</comment>
<evidence type="ECO:0000313" key="2">
    <source>
        <dbReference type="EMBL" id="TWE17868.1"/>
    </source>
</evidence>
<evidence type="ECO:0000313" key="3">
    <source>
        <dbReference type="Proteomes" id="UP000318416"/>
    </source>
</evidence>
<reference evidence="2 3" key="1">
    <citation type="submission" date="2019-06" db="EMBL/GenBank/DDBJ databases">
        <title>Sequencing the genomes of 1000 actinobacteria strains.</title>
        <authorList>
            <person name="Klenk H.-P."/>
        </authorList>
    </citation>
    <scope>NUCLEOTIDE SEQUENCE [LARGE SCALE GENOMIC DNA]</scope>
    <source>
        <strain evidence="2 3">DSM 41649</strain>
    </source>
</reference>
<sequence>MKNRYAPVAAPLLLAVYGGIRLLPGSKDPGAGWLVGHAALFAALLLFGVVTADLRRLVTRRAVGAVAAGVAFTGLAASLGQVTIDLYVGVRAADKAEKALLFDRIQDHPGVLPIFYSVGPLLFYVGMLALLTATVRRLSVLSPLLVLAGTVAMAADLDLLAVGAALYLAALWPLVRGSVRPVAAAA</sequence>
<keyword evidence="1" id="KW-0472">Membrane</keyword>
<keyword evidence="1" id="KW-1133">Transmembrane helix</keyword>
<protein>
    <submittedName>
        <fullName evidence="2">Uncharacterized protein</fullName>
    </submittedName>
</protein>
<gene>
    <name evidence="2" type="ORF">FB465_2906</name>
</gene>
<dbReference type="Proteomes" id="UP000318416">
    <property type="component" value="Unassembled WGS sequence"/>
</dbReference>
<dbReference type="RefSeq" id="WP_145790827.1">
    <property type="nucleotide sequence ID" value="NZ_BAAABR010000007.1"/>
</dbReference>
<accession>A0A561EQH2</accession>
<feature type="transmembrane region" description="Helical" evidence="1">
    <location>
        <begin position="66"/>
        <end position="90"/>
    </location>
</feature>
<dbReference type="AlphaFoldDB" id="A0A561EQH2"/>
<proteinExistence type="predicted"/>
<feature type="transmembrane region" description="Helical" evidence="1">
    <location>
        <begin position="110"/>
        <end position="132"/>
    </location>
</feature>
<evidence type="ECO:0000256" key="1">
    <source>
        <dbReference type="SAM" id="Phobius"/>
    </source>
</evidence>
<organism evidence="2 3">
    <name type="scientific">Kitasatospora atroaurantiaca</name>
    <dbReference type="NCBI Taxonomy" id="285545"/>
    <lineage>
        <taxon>Bacteria</taxon>
        <taxon>Bacillati</taxon>
        <taxon>Actinomycetota</taxon>
        <taxon>Actinomycetes</taxon>
        <taxon>Kitasatosporales</taxon>
        <taxon>Streptomycetaceae</taxon>
        <taxon>Kitasatospora</taxon>
    </lineage>
</organism>
<name>A0A561EQH2_9ACTN</name>
<keyword evidence="3" id="KW-1185">Reference proteome</keyword>
<feature type="transmembrane region" description="Helical" evidence="1">
    <location>
        <begin position="34"/>
        <end position="54"/>
    </location>
</feature>